<sequence>MPIAHIGLTIPLALRDETLAFYVAALAPLGYKVLMQPTPNAIGLGLEMPISDFWITAIDIPSVNALSHVAFTADTRDQVDAFYKAGLASAGAKDNGAPGVREMYHPNYYAAFLIDPVGNNIELVCHAPPPS</sequence>
<name>A0A3M9YH19_9PEZI</name>
<evidence type="ECO:0000313" key="1">
    <source>
        <dbReference type="EMBL" id="RNJ59857.1"/>
    </source>
</evidence>
<dbReference type="PANTHER" id="PTHR35006">
    <property type="entry name" value="GLYOXALASE FAMILY PROTEIN (AFU_ORTHOLOGUE AFUA_5G14830)"/>
    <property type="match status" value="1"/>
</dbReference>
<protein>
    <recommendedName>
        <fullName evidence="3">VOC domain-containing protein</fullName>
    </recommendedName>
</protein>
<dbReference type="Gene3D" id="3.10.180.10">
    <property type="entry name" value="2,3-Dihydroxybiphenyl 1,2-Dioxygenase, domain 1"/>
    <property type="match status" value="1"/>
</dbReference>
<dbReference type="RefSeq" id="XP_028498015.1">
    <property type="nucleotide sequence ID" value="XM_028635340.1"/>
</dbReference>
<proteinExistence type="predicted"/>
<dbReference type="InterPro" id="IPR029068">
    <property type="entry name" value="Glyas_Bleomycin-R_OHBP_Dase"/>
</dbReference>
<dbReference type="PANTHER" id="PTHR35006:SF2">
    <property type="entry name" value="GLYOXALASE FAMILY PROTEIN (AFU_ORTHOLOGUE AFUA_5G14830)"/>
    <property type="match status" value="1"/>
</dbReference>
<reference evidence="1 2" key="1">
    <citation type="submission" date="2018-10" db="EMBL/GenBank/DDBJ databases">
        <title>Genome sequence of Verticillium nonalfalfae VnAa140.</title>
        <authorList>
            <person name="Stajich J.E."/>
            <person name="Kasson M.T."/>
        </authorList>
    </citation>
    <scope>NUCLEOTIDE SEQUENCE [LARGE SCALE GENOMIC DNA]</scope>
    <source>
        <strain evidence="1 2">VnAa140</strain>
    </source>
</reference>
<dbReference type="STRING" id="1051616.A0A3M9YH19"/>
<dbReference type="Proteomes" id="UP000267145">
    <property type="component" value="Unassembled WGS sequence"/>
</dbReference>
<comment type="caution">
    <text evidence="1">The sequence shown here is derived from an EMBL/GenBank/DDBJ whole genome shotgun (WGS) entry which is preliminary data.</text>
</comment>
<evidence type="ECO:0008006" key="3">
    <source>
        <dbReference type="Google" id="ProtNLM"/>
    </source>
</evidence>
<dbReference type="GeneID" id="39604784"/>
<evidence type="ECO:0000313" key="2">
    <source>
        <dbReference type="Proteomes" id="UP000267145"/>
    </source>
</evidence>
<dbReference type="EMBL" id="RBVV01000012">
    <property type="protein sequence ID" value="RNJ59857.1"/>
    <property type="molecule type" value="Genomic_DNA"/>
</dbReference>
<accession>A0A3M9YH19</accession>
<dbReference type="SUPFAM" id="SSF54593">
    <property type="entry name" value="Glyoxalase/Bleomycin resistance protein/Dihydroxybiphenyl dioxygenase"/>
    <property type="match status" value="1"/>
</dbReference>
<gene>
    <name evidence="1" type="ORF">D7B24_001095</name>
</gene>
<organism evidence="1 2">
    <name type="scientific">Verticillium nonalfalfae</name>
    <dbReference type="NCBI Taxonomy" id="1051616"/>
    <lineage>
        <taxon>Eukaryota</taxon>
        <taxon>Fungi</taxon>
        <taxon>Dikarya</taxon>
        <taxon>Ascomycota</taxon>
        <taxon>Pezizomycotina</taxon>
        <taxon>Sordariomycetes</taxon>
        <taxon>Hypocreomycetidae</taxon>
        <taxon>Glomerellales</taxon>
        <taxon>Plectosphaerellaceae</taxon>
        <taxon>Verticillium</taxon>
    </lineage>
</organism>
<dbReference type="CDD" id="cd07262">
    <property type="entry name" value="VOC_like"/>
    <property type="match status" value="1"/>
</dbReference>
<keyword evidence="2" id="KW-1185">Reference proteome</keyword>
<dbReference type="AlphaFoldDB" id="A0A3M9YH19"/>